<dbReference type="RefSeq" id="WP_241276062.1">
    <property type="nucleotide sequence ID" value="NZ_JAKZGS010000017.1"/>
</dbReference>
<evidence type="ECO:0000313" key="1">
    <source>
        <dbReference type="EMBL" id="MCH7399568.1"/>
    </source>
</evidence>
<dbReference type="Proteomes" id="UP001165488">
    <property type="component" value="Unassembled WGS sequence"/>
</dbReference>
<organism evidence="1 2">
    <name type="scientific">Belliella calami</name>
    <dbReference type="NCBI Taxonomy" id="2923436"/>
    <lineage>
        <taxon>Bacteria</taxon>
        <taxon>Pseudomonadati</taxon>
        <taxon>Bacteroidota</taxon>
        <taxon>Cytophagia</taxon>
        <taxon>Cytophagales</taxon>
        <taxon>Cyclobacteriaceae</taxon>
        <taxon>Belliella</taxon>
    </lineage>
</organism>
<keyword evidence="2" id="KW-1185">Reference proteome</keyword>
<evidence type="ECO:0008006" key="3">
    <source>
        <dbReference type="Google" id="ProtNLM"/>
    </source>
</evidence>
<accession>A0ABS9UST0</accession>
<protein>
    <recommendedName>
        <fullName evidence="3">ParE toxin of type II toxin-antitoxin system, parDE</fullName>
    </recommendedName>
</protein>
<evidence type="ECO:0000313" key="2">
    <source>
        <dbReference type="Proteomes" id="UP001165488"/>
    </source>
</evidence>
<reference evidence="1" key="1">
    <citation type="submission" date="2022-03" db="EMBL/GenBank/DDBJ databases">
        <title>De novo assembled genomes of Belliella spp. (Cyclobacteriaceae) strains.</title>
        <authorList>
            <person name="Szabo A."/>
            <person name="Korponai K."/>
            <person name="Felfoldi T."/>
        </authorList>
    </citation>
    <scope>NUCLEOTIDE SEQUENCE</scope>
    <source>
        <strain evidence="1">DSM 107340</strain>
    </source>
</reference>
<sequence length="109" mass="13462">MKVLFLPEIRAYFEELSLILYEKEYFGFFEDAYRYADDLFAEIEKDLPNKSKKLAPEYFEKYGKGMHYTSFKRNKNTTWYVFFNSYRQDQEMFYLVRFLSNNHRIGKHL</sequence>
<gene>
    <name evidence="1" type="ORF">MM236_16310</name>
</gene>
<dbReference type="EMBL" id="JAKZGS010000017">
    <property type="protein sequence ID" value="MCH7399568.1"/>
    <property type="molecule type" value="Genomic_DNA"/>
</dbReference>
<proteinExistence type="predicted"/>
<comment type="caution">
    <text evidence="1">The sequence shown here is derived from an EMBL/GenBank/DDBJ whole genome shotgun (WGS) entry which is preliminary data.</text>
</comment>
<name>A0ABS9UST0_9BACT</name>